<keyword evidence="1 4" id="KW-0808">Transferase</keyword>
<evidence type="ECO:0000259" key="3">
    <source>
        <dbReference type="Pfam" id="PF08335"/>
    </source>
</evidence>
<dbReference type="GO" id="GO:0008882">
    <property type="term" value="F:[glutamate-ammonia-ligase] adenylyltransferase activity"/>
    <property type="evidence" value="ECO:0007669"/>
    <property type="project" value="InterPro"/>
</dbReference>
<organism evidence="4 5">
    <name type="scientific">Modestobacter marinus</name>
    <dbReference type="NCBI Taxonomy" id="477641"/>
    <lineage>
        <taxon>Bacteria</taxon>
        <taxon>Bacillati</taxon>
        <taxon>Actinomycetota</taxon>
        <taxon>Actinomycetes</taxon>
        <taxon>Geodermatophilales</taxon>
        <taxon>Geodermatophilaceae</taxon>
        <taxon>Modestobacter</taxon>
    </lineage>
</organism>
<dbReference type="Gene3D" id="1.20.120.330">
    <property type="entry name" value="Nucleotidyltransferases domain 2"/>
    <property type="match status" value="1"/>
</dbReference>
<dbReference type="SUPFAM" id="SSF81593">
    <property type="entry name" value="Nucleotidyltransferase substrate binding subunit/domain"/>
    <property type="match status" value="1"/>
</dbReference>
<evidence type="ECO:0000256" key="1">
    <source>
        <dbReference type="ARBA" id="ARBA00022679"/>
    </source>
</evidence>
<dbReference type="InterPro" id="IPR023057">
    <property type="entry name" value="GlnE"/>
</dbReference>
<dbReference type="Pfam" id="PF08335">
    <property type="entry name" value="GlnD_UR_UTase"/>
    <property type="match status" value="1"/>
</dbReference>
<dbReference type="Proteomes" id="UP000552836">
    <property type="component" value="Unassembled WGS sequence"/>
</dbReference>
<dbReference type="GO" id="GO:0005829">
    <property type="term" value="C:cytosol"/>
    <property type="evidence" value="ECO:0007669"/>
    <property type="project" value="TreeGrafter"/>
</dbReference>
<feature type="domain" description="PII-uridylyltransferase/Glutamine-synthetase adenylyltransferase" evidence="3">
    <location>
        <begin position="66"/>
        <end position="118"/>
    </location>
</feature>
<dbReference type="InterPro" id="IPR013546">
    <property type="entry name" value="PII_UdlTrfase/GS_AdlTrfase"/>
</dbReference>
<dbReference type="GO" id="GO:0000820">
    <property type="term" value="P:regulation of glutamine family amino acid metabolic process"/>
    <property type="evidence" value="ECO:0007669"/>
    <property type="project" value="TreeGrafter"/>
</dbReference>
<dbReference type="EMBL" id="JAAMPA010000002">
    <property type="protein sequence ID" value="NIH69721.1"/>
    <property type="molecule type" value="Genomic_DNA"/>
</dbReference>
<name>A0A846LQH2_9ACTN</name>
<gene>
    <name evidence="4" type="ORF">FB380_004209</name>
</gene>
<evidence type="ECO:0000313" key="4">
    <source>
        <dbReference type="EMBL" id="NIH69721.1"/>
    </source>
</evidence>
<dbReference type="RefSeq" id="WP_341800246.1">
    <property type="nucleotide sequence ID" value="NZ_JAAMPA010000002.1"/>
</dbReference>
<protein>
    <submittedName>
        <fullName evidence="4">Glutamine synthetase adenylyltransferase</fullName>
    </submittedName>
</protein>
<evidence type="ECO:0000256" key="2">
    <source>
        <dbReference type="SAM" id="MobiDB-lite"/>
    </source>
</evidence>
<sequence>MSTWEVQALLRAERWAGDEALGREFVALGRPAPVPGEGLSAEQVAEIRRVKARVDSERLPRGADPATHTKLGRGGLADVEWTAQLLQLQHAAAHPGLRVTGTVPALAALAEAGLLEPSSGTRCGRRGSWPAGRATPSSWSGAGRVTSCPGRGWS</sequence>
<evidence type="ECO:0000313" key="5">
    <source>
        <dbReference type="Proteomes" id="UP000552836"/>
    </source>
</evidence>
<comment type="caution">
    <text evidence="4">The sequence shown here is derived from an EMBL/GenBank/DDBJ whole genome shotgun (WGS) entry which is preliminary data.</text>
</comment>
<proteinExistence type="predicted"/>
<dbReference type="PANTHER" id="PTHR30621">
    <property type="entry name" value="GLUTAMINE SYNTHETASE ADENYLYLTRANSFERASE"/>
    <property type="match status" value="1"/>
</dbReference>
<dbReference type="AlphaFoldDB" id="A0A846LQH2"/>
<reference evidence="4 5" key="1">
    <citation type="submission" date="2020-02" db="EMBL/GenBank/DDBJ databases">
        <title>Sequencing the genomes of 1000 actinobacteria strains.</title>
        <authorList>
            <person name="Klenk H.-P."/>
        </authorList>
    </citation>
    <scope>NUCLEOTIDE SEQUENCE [LARGE SCALE GENOMIC DNA]</scope>
    <source>
        <strain evidence="4 5">DSM 45201</strain>
    </source>
</reference>
<dbReference type="PANTHER" id="PTHR30621:SF0">
    <property type="entry name" value="BIFUNCTIONAL GLUTAMINE SYNTHETASE ADENYLYLTRANSFERASE_ADENYLYL-REMOVING ENZYME"/>
    <property type="match status" value="1"/>
</dbReference>
<feature type="region of interest" description="Disordered" evidence="2">
    <location>
        <begin position="119"/>
        <end position="154"/>
    </location>
</feature>
<keyword evidence="4" id="KW-0548">Nucleotidyltransferase</keyword>
<accession>A0A846LQH2</accession>